<name>A0AAP0MCX0_9ROSI</name>
<evidence type="ECO:0000256" key="6">
    <source>
        <dbReference type="ARBA" id="ARBA00023136"/>
    </source>
</evidence>
<evidence type="ECO:0000256" key="1">
    <source>
        <dbReference type="ARBA" id="ARBA00004141"/>
    </source>
</evidence>
<feature type="domain" description="PGG" evidence="9">
    <location>
        <begin position="414"/>
        <end position="520"/>
    </location>
</feature>
<dbReference type="PANTHER" id="PTHR24186">
    <property type="entry name" value="PROTEIN PHOSPHATASE 1 REGULATORY SUBUNIT"/>
    <property type="match status" value="1"/>
</dbReference>
<keyword evidence="2 8" id="KW-0812">Transmembrane</keyword>
<dbReference type="InterPro" id="IPR026961">
    <property type="entry name" value="PGG_dom"/>
</dbReference>
<gene>
    <name evidence="10" type="ORF">WN944_000456</name>
</gene>
<dbReference type="Proteomes" id="UP001428341">
    <property type="component" value="Unassembled WGS sequence"/>
</dbReference>
<feature type="transmembrane region" description="Helical" evidence="8">
    <location>
        <begin position="422"/>
        <end position="440"/>
    </location>
</feature>
<keyword evidence="4 8" id="KW-1133">Transmembrane helix</keyword>
<feature type="transmembrane region" description="Helical" evidence="8">
    <location>
        <begin position="460"/>
        <end position="482"/>
    </location>
</feature>
<evidence type="ECO:0000313" key="10">
    <source>
        <dbReference type="EMBL" id="KAK9208102.1"/>
    </source>
</evidence>
<dbReference type="SMART" id="SM00248">
    <property type="entry name" value="ANK"/>
    <property type="match status" value="9"/>
</dbReference>
<proteinExistence type="predicted"/>
<evidence type="ECO:0000256" key="3">
    <source>
        <dbReference type="ARBA" id="ARBA00022737"/>
    </source>
</evidence>
<dbReference type="PROSITE" id="PS50297">
    <property type="entry name" value="ANK_REP_REGION"/>
    <property type="match status" value="3"/>
</dbReference>
<protein>
    <recommendedName>
        <fullName evidence="9">PGG domain-containing protein</fullName>
    </recommendedName>
</protein>
<dbReference type="InterPro" id="IPR002110">
    <property type="entry name" value="Ankyrin_rpt"/>
</dbReference>
<dbReference type="InterPro" id="IPR036770">
    <property type="entry name" value="Ankyrin_rpt-contain_sf"/>
</dbReference>
<accession>A0AAP0MCX0</accession>
<dbReference type="GO" id="GO:0005886">
    <property type="term" value="C:plasma membrane"/>
    <property type="evidence" value="ECO:0007669"/>
    <property type="project" value="TreeGrafter"/>
</dbReference>
<evidence type="ECO:0000256" key="5">
    <source>
        <dbReference type="ARBA" id="ARBA00023043"/>
    </source>
</evidence>
<feature type="repeat" description="ANK" evidence="7">
    <location>
        <begin position="213"/>
        <end position="245"/>
    </location>
</feature>
<keyword evidence="3" id="KW-0677">Repeat</keyword>
<keyword evidence="6 8" id="KW-0472">Membrane</keyword>
<dbReference type="Pfam" id="PF12796">
    <property type="entry name" value="Ank_2"/>
    <property type="match status" value="3"/>
</dbReference>
<evidence type="ECO:0000256" key="4">
    <source>
        <dbReference type="ARBA" id="ARBA00022989"/>
    </source>
</evidence>
<feature type="transmembrane region" description="Helical" evidence="8">
    <location>
        <begin position="502"/>
        <end position="522"/>
    </location>
</feature>
<dbReference type="EMBL" id="JBCGBO010000004">
    <property type="protein sequence ID" value="KAK9208102.1"/>
    <property type="molecule type" value="Genomic_DNA"/>
</dbReference>
<comment type="subcellular location">
    <subcellularLocation>
        <location evidence="1">Membrane</location>
        <topology evidence="1">Multi-pass membrane protein</topology>
    </subcellularLocation>
</comment>
<evidence type="ECO:0000256" key="2">
    <source>
        <dbReference type="ARBA" id="ARBA00022692"/>
    </source>
</evidence>
<dbReference type="Pfam" id="PF13962">
    <property type="entry name" value="PGG"/>
    <property type="match status" value="1"/>
</dbReference>
<feature type="repeat" description="ANK" evidence="7">
    <location>
        <begin position="179"/>
        <end position="211"/>
    </location>
</feature>
<dbReference type="PANTHER" id="PTHR24186:SF37">
    <property type="entry name" value="PGG DOMAIN-CONTAINING PROTEIN"/>
    <property type="match status" value="1"/>
</dbReference>
<sequence length="610" mass="67691">MDERLFETVLKGDIPNFLNLVQEDEAIIKQTVPGSLNTILHLAARYGHEELALEILKLCPEMLAATNDKLETPVHEACREGRLHIVRLFLETDSWVVHKMNRSKESALYVACERGRLDVVKQLLNYPWVLLMEMDDGLTSSLHVAASAGHLGTFAKFGGDIVNELLEAGPEFARKKDLNGCTPLHLCSRKGHQEITRELLKMDPDLSSSQDNEGRTPLHWATIKGRINIIDEILSVNLESSEIRTLHGETVLHLGVKNNQHEAVKHLMETLNTTKLVNTPDNDGNTILHLATAGKLTTMVIYLLKLGVEVNAINRNGFTALDIVERDASNRDAFLIVSALQEAGAKNCDHLPPLSLDVRLQPPDDTSHVRLQPPDDTSQRMRFSMPKKVPRVSSGNHTHWLHSNLEKQIEVENEGLRNARKTIIVVAVLIATVTFAAGINPPGGYNQVTGKSIVGKQTPFKVFMVCNILALFLSLGIVILLVSNIHVGRKSLMKLLAVIHKLMWLSISLMAAAYIAALWTIMPHGRGMVWVLVVLVSAGGVCTLAIFTGLMVLSVRHLLRIRKSRKILDKCGRPDGGVNLCEGTEMMQKESYESCDSEFDMPCRAGYNLY</sequence>
<dbReference type="Gene3D" id="1.25.40.20">
    <property type="entry name" value="Ankyrin repeat-containing domain"/>
    <property type="match status" value="2"/>
</dbReference>
<dbReference type="AlphaFoldDB" id="A0AAP0MCX0"/>
<feature type="transmembrane region" description="Helical" evidence="8">
    <location>
        <begin position="528"/>
        <end position="555"/>
    </location>
</feature>
<comment type="caution">
    <text evidence="10">The sequence shown here is derived from an EMBL/GenBank/DDBJ whole genome shotgun (WGS) entry which is preliminary data.</text>
</comment>
<evidence type="ECO:0000256" key="7">
    <source>
        <dbReference type="PROSITE-ProRule" id="PRU00023"/>
    </source>
</evidence>
<dbReference type="PROSITE" id="PS50088">
    <property type="entry name" value="ANK_REPEAT"/>
    <property type="match status" value="3"/>
</dbReference>
<evidence type="ECO:0000313" key="11">
    <source>
        <dbReference type="Proteomes" id="UP001428341"/>
    </source>
</evidence>
<feature type="repeat" description="ANK" evidence="7">
    <location>
        <begin position="283"/>
        <end position="315"/>
    </location>
</feature>
<keyword evidence="5 7" id="KW-0040">ANK repeat</keyword>
<keyword evidence="11" id="KW-1185">Reference proteome</keyword>
<evidence type="ECO:0000259" key="9">
    <source>
        <dbReference type="Pfam" id="PF13962"/>
    </source>
</evidence>
<organism evidence="10 11">
    <name type="scientific">Citrus x changshan-huyou</name>
    <dbReference type="NCBI Taxonomy" id="2935761"/>
    <lineage>
        <taxon>Eukaryota</taxon>
        <taxon>Viridiplantae</taxon>
        <taxon>Streptophyta</taxon>
        <taxon>Embryophyta</taxon>
        <taxon>Tracheophyta</taxon>
        <taxon>Spermatophyta</taxon>
        <taxon>Magnoliopsida</taxon>
        <taxon>eudicotyledons</taxon>
        <taxon>Gunneridae</taxon>
        <taxon>Pentapetalae</taxon>
        <taxon>rosids</taxon>
        <taxon>malvids</taxon>
        <taxon>Sapindales</taxon>
        <taxon>Rutaceae</taxon>
        <taxon>Aurantioideae</taxon>
        <taxon>Citrus</taxon>
    </lineage>
</organism>
<reference evidence="10 11" key="1">
    <citation type="submission" date="2024-05" db="EMBL/GenBank/DDBJ databases">
        <title>Haplotype-resolved chromosome-level genome assembly of Huyou (Citrus changshanensis).</title>
        <authorList>
            <person name="Miao C."/>
            <person name="Chen W."/>
            <person name="Wu Y."/>
            <person name="Wang L."/>
            <person name="Zhao S."/>
            <person name="Grierson D."/>
            <person name="Xu C."/>
            <person name="Chen K."/>
        </authorList>
    </citation>
    <scope>NUCLEOTIDE SEQUENCE [LARGE SCALE GENOMIC DNA]</scope>
    <source>
        <strain evidence="10">01-14</strain>
        <tissue evidence="10">Leaf</tissue>
    </source>
</reference>
<dbReference type="SUPFAM" id="SSF48403">
    <property type="entry name" value="Ankyrin repeat"/>
    <property type="match status" value="1"/>
</dbReference>
<evidence type="ECO:0000256" key="8">
    <source>
        <dbReference type="SAM" id="Phobius"/>
    </source>
</evidence>